<comment type="caution">
    <text evidence="2">The sequence shown here is derived from an EMBL/GenBank/DDBJ whole genome shotgun (WGS) entry which is preliminary data.</text>
</comment>
<dbReference type="AlphaFoldDB" id="L8JW11"/>
<sequence length="45" mass="5162">MFLEREKTLSHLSPDPVPGPFSKELHPMSPGYLLNRMAKNFFGFP</sequence>
<protein>
    <submittedName>
        <fullName evidence="2">Uncharacterized protein</fullName>
    </submittedName>
</protein>
<keyword evidence="3" id="KW-1185">Reference proteome</keyword>
<evidence type="ECO:0000313" key="2">
    <source>
        <dbReference type="EMBL" id="ELR72383.1"/>
    </source>
</evidence>
<dbReference type="Proteomes" id="UP000011135">
    <property type="component" value="Unassembled WGS sequence"/>
</dbReference>
<evidence type="ECO:0000313" key="3">
    <source>
        <dbReference type="Proteomes" id="UP000011135"/>
    </source>
</evidence>
<proteinExistence type="predicted"/>
<evidence type="ECO:0000256" key="1">
    <source>
        <dbReference type="SAM" id="MobiDB-lite"/>
    </source>
</evidence>
<reference evidence="2 3" key="1">
    <citation type="submission" date="2012-12" db="EMBL/GenBank/DDBJ databases">
        <title>Genome assembly of Fulvivirga imtechensis AK7.</title>
        <authorList>
            <person name="Nupur N."/>
            <person name="Khatri I."/>
            <person name="Kumar R."/>
            <person name="Subramanian S."/>
            <person name="Pinnaka A."/>
        </authorList>
    </citation>
    <scope>NUCLEOTIDE SEQUENCE [LARGE SCALE GENOMIC DNA]</scope>
    <source>
        <strain evidence="2 3">AK7</strain>
    </source>
</reference>
<organism evidence="2 3">
    <name type="scientific">Fulvivirga imtechensis AK7</name>
    <dbReference type="NCBI Taxonomy" id="1237149"/>
    <lineage>
        <taxon>Bacteria</taxon>
        <taxon>Pseudomonadati</taxon>
        <taxon>Bacteroidota</taxon>
        <taxon>Cytophagia</taxon>
        <taxon>Cytophagales</taxon>
        <taxon>Fulvivirgaceae</taxon>
        <taxon>Fulvivirga</taxon>
    </lineage>
</organism>
<accession>L8JW11</accession>
<dbReference type="EMBL" id="AMZN01000024">
    <property type="protein sequence ID" value="ELR72383.1"/>
    <property type="molecule type" value="Genomic_DNA"/>
</dbReference>
<gene>
    <name evidence="2" type="ORF">C900_01665</name>
</gene>
<feature type="region of interest" description="Disordered" evidence="1">
    <location>
        <begin position="1"/>
        <end position="22"/>
    </location>
</feature>
<name>L8JW11_9BACT</name>